<dbReference type="SUPFAM" id="SSF81296">
    <property type="entry name" value="E set domains"/>
    <property type="match status" value="1"/>
</dbReference>
<organism evidence="3 4">
    <name type="scientific">Cynoglossus semilaevis</name>
    <name type="common">Tongue sole</name>
    <dbReference type="NCBI Taxonomy" id="244447"/>
    <lineage>
        <taxon>Eukaryota</taxon>
        <taxon>Metazoa</taxon>
        <taxon>Chordata</taxon>
        <taxon>Craniata</taxon>
        <taxon>Vertebrata</taxon>
        <taxon>Euteleostomi</taxon>
        <taxon>Actinopterygii</taxon>
        <taxon>Neopterygii</taxon>
        <taxon>Teleostei</taxon>
        <taxon>Neoteleostei</taxon>
        <taxon>Acanthomorphata</taxon>
        <taxon>Carangaria</taxon>
        <taxon>Pleuronectiformes</taxon>
        <taxon>Pleuronectoidei</taxon>
        <taxon>Cynoglossidae</taxon>
        <taxon>Cynoglossinae</taxon>
        <taxon>Cynoglossus</taxon>
    </lineage>
</organism>
<keyword evidence="4" id="KW-1185">Reference proteome</keyword>
<sequence length="77" mass="8827">HSDIKVLVQSVDLLSSKTGQNRVEHHTDLYDGDEMIIRRGQTFQIEMELNRPFNASTDKLHLDLKTGTVTCCTRRGR</sequence>
<dbReference type="InterPro" id="IPR001102">
    <property type="entry name" value="Transglutaminase_N"/>
</dbReference>
<dbReference type="GeneTree" id="ENSGT01110000268254"/>
<dbReference type="GO" id="GO:0003810">
    <property type="term" value="F:protein-glutamine gamma-glutamyltransferase activity"/>
    <property type="evidence" value="ECO:0007669"/>
    <property type="project" value="TreeGrafter"/>
</dbReference>
<name>A0A3P8VCV5_CYNSE</name>
<dbReference type="InterPro" id="IPR013783">
    <property type="entry name" value="Ig-like_fold"/>
</dbReference>
<dbReference type="InterPro" id="IPR050779">
    <property type="entry name" value="Transglutaminase"/>
</dbReference>
<evidence type="ECO:0000259" key="2">
    <source>
        <dbReference type="Pfam" id="PF00868"/>
    </source>
</evidence>
<accession>A0A3P8VCV5</accession>
<dbReference type="Ensembl" id="ENSCSET00000012178.1">
    <property type="protein sequence ID" value="ENSCSEP00000012034.1"/>
    <property type="gene ID" value="ENSCSEG00000007765.1"/>
</dbReference>
<dbReference type="PANTHER" id="PTHR11590">
    <property type="entry name" value="PROTEIN-GLUTAMINE GAMMA-GLUTAMYLTRANSFERASE"/>
    <property type="match status" value="1"/>
</dbReference>
<dbReference type="STRING" id="244447.ENSCSEP00000012034"/>
<dbReference type="AlphaFoldDB" id="A0A3P8VCV5"/>
<reference evidence="3" key="2">
    <citation type="submission" date="2025-09" db="UniProtKB">
        <authorList>
            <consortium name="Ensembl"/>
        </authorList>
    </citation>
    <scope>IDENTIFICATION</scope>
</reference>
<feature type="domain" description="Transglutaminase N-terminal" evidence="2">
    <location>
        <begin position="10"/>
        <end position="69"/>
    </location>
</feature>
<dbReference type="Proteomes" id="UP000265120">
    <property type="component" value="Unassembled WGS sequence"/>
</dbReference>
<dbReference type="OMA" id="VTCCTRR"/>
<protein>
    <recommendedName>
        <fullName evidence="2">Transglutaminase N-terminal domain-containing protein</fullName>
    </recommendedName>
</protein>
<dbReference type="Gene3D" id="2.60.40.10">
    <property type="entry name" value="Immunoglobulins"/>
    <property type="match status" value="1"/>
</dbReference>
<dbReference type="InterPro" id="IPR014756">
    <property type="entry name" value="Ig_E-set"/>
</dbReference>
<dbReference type="PANTHER" id="PTHR11590:SF49">
    <property type="entry name" value="PROTEIN-GLUTAMINE GAMMA-GLUTAMYLTRANSFERASE K"/>
    <property type="match status" value="1"/>
</dbReference>
<dbReference type="InParanoid" id="A0A3P8VCV5"/>
<reference evidence="3" key="1">
    <citation type="submission" date="2025-08" db="UniProtKB">
        <authorList>
            <consortium name="Ensembl"/>
        </authorList>
    </citation>
    <scope>IDENTIFICATION</scope>
</reference>
<dbReference type="GO" id="GO:0007399">
    <property type="term" value="P:nervous system development"/>
    <property type="evidence" value="ECO:0007669"/>
    <property type="project" value="UniProtKB-ARBA"/>
</dbReference>
<evidence type="ECO:0000313" key="3">
    <source>
        <dbReference type="Ensembl" id="ENSCSEP00000012034.1"/>
    </source>
</evidence>
<evidence type="ECO:0000256" key="1">
    <source>
        <dbReference type="ARBA" id="ARBA00005968"/>
    </source>
</evidence>
<proteinExistence type="inferred from homology"/>
<comment type="similarity">
    <text evidence="1">Belongs to the transglutaminase superfamily. Transglutaminase family.</text>
</comment>
<dbReference type="Pfam" id="PF00868">
    <property type="entry name" value="Transglut_N"/>
    <property type="match status" value="1"/>
</dbReference>
<evidence type="ECO:0000313" key="4">
    <source>
        <dbReference type="Proteomes" id="UP000265120"/>
    </source>
</evidence>